<dbReference type="OrthoDB" id="4121208at2759"/>
<accession>A0A0F4GHD6</accession>
<protein>
    <submittedName>
        <fullName evidence="1">Uncharacterized protein</fullName>
    </submittedName>
</protein>
<comment type="caution">
    <text evidence="1">The sequence shown here is derived from an EMBL/GenBank/DDBJ whole genome shotgun (WGS) entry which is preliminary data.</text>
</comment>
<reference evidence="1 2" key="1">
    <citation type="submission" date="2015-03" db="EMBL/GenBank/DDBJ databases">
        <title>RNA-seq based gene annotation and comparative genomics of four Zymoseptoria species reveal species-specific pathogenicity related genes and transposable element activity.</title>
        <authorList>
            <person name="Grandaubert J."/>
            <person name="Bhattacharyya A."/>
            <person name="Stukenbrock E.H."/>
        </authorList>
    </citation>
    <scope>NUCLEOTIDE SEQUENCE [LARGE SCALE GENOMIC DNA]</scope>
    <source>
        <strain evidence="1 2">Zb18110</strain>
    </source>
</reference>
<proteinExistence type="predicted"/>
<gene>
    <name evidence="1" type="ORF">TI39_contig600g00014</name>
</gene>
<evidence type="ECO:0000313" key="1">
    <source>
        <dbReference type="EMBL" id="KJX96796.1"/>
    </source>
</evidence>
<dbReference type="Proteomes" id="UP000033647">
    <property type="component" value="Unassembled WGS sequence"/>
</dbReference>
<dbReference type="AlphaFoldDB" id="A0A0F4GHD6"/>
<dbReference type="EMBL" id="LAFY01000592">
    <property type="protein sequence ID" value="KJX96796.1"/>
    <property type="molecule type" value="Genomic_DNA"/>
</dbReference>
<name>A0A0F4GHD6_9PEZI</name>
<sequence>MAPATTSASGILTYITPSPGMEPVPVTEQSQLVSSFAPLFTLCELPPKAIIPLTSRPTTIASTALWSNVSVSIPTGSGTCTTIYEPTVTMVCATTLTGLVQKYTVSRCSQDITFSTEYGFVLAKPTESIDLSAVGASSSAATSAPTTFADVSAVATSSAPAITAAPTIQRLTTYFLAPWQAVTAGEAPTEVALKVCAGYANGTTECIRQYEVWQTALLTESATRTTSVNISTTLHGLSQIIIETFAANITEAMTTFRMTTDLELEFMTEYTTTRREAVAPSTASSTNQITRTLLEAPSSRSAMATSTRTSTIRRTTTVYMDTPTTAATAPMDAEGPAMVTVDPEVPNALPTPTNSVDWAAELGIEMKSA</sequence>
<organism evidence="1 2">
    <name type="scientific">Zymoseptoria brevis</name>
    <dbReference type="NCBI Taxonomy" id="1047168"/>
    <lineage>
        <taxon>Eukaryota</taxon>
        <taxon>Fungi</taxon>
        <taxon>Dikarya</taxon>
        <taxon>Ascomycota</taxon>
        <taxon>Pezizomycotina</taxon>
        <taxon>Dothideomycetes</taxon>
        <taxon>Dothideomycetidae</taxon>
        <taxon>Mycosphaerellales</taxon>
        <taxon>Mycosphaerellaceae</taxon>
        <taxon>Zymoseptoria</taxon>
    </lineage>
</organism>
<evidence type="ECO:0000313" key="2">
    <source>
        <dbReference type="Proteomes" id="UP000033647"/>
    </source>
</evidence>
<keyword evidence="2" id="KW-1185">Reference proteome</keyword>